<feature type="compositionally biased region" description="Basic residues" evidence="1">
    <location>
        <begin position="134"/>
        <end position="145"/>
    </location>
</feature>
<protein>
    <submittedName>
        <fullName evidence="2">Uncharacterized protein</fullName>
    </submittedName>
</protein>
<feature type="region of interest" description="Disordered" evidence="1">
    <location>
        <begin position="263"/>
        <end position="285"/>
    </location>
</feature>
<gene>
    <name evidence="2" type="ORF">SCNRRL3882_1674</name>
</gene>
<dbReference type="Proteomes" id="UP000235464">
    <property type="component" value="Chromosome I"/>
</dbReference>
<feature type="compositionally biased region" description="Low complexity" evidence="1">
    <location>
        <begin position="268"/>
        <end position="285"/>
    </location>
</feature>
<feature type="region of interest" description="Disordered" evidence="1">
    <location>
        <begin position="109"/>
        <end position="150"/>
    </location>
</feature>
<dbReference type="EMBL" id="LT963352">
    <property type="protein sequence ID" value="SOR78206.1"/>
    <property type="molecule type" value="Genomic_DNA"/>
</dbReference>
<accession>A0A2N9B4D1</accession>
<name>A0A2N9B4D1_STRCX</name>
<feature type="region of interest" description="Disordered" evidence="1">
    <location>
        <begin position="163"/>
        <end position="246"/>
    </location>
</feature>
<evidence type="ECO:0000313" key="2">
    <source>
        <dbReference type="EMBL" id="SOR78206.1"/>
    </source>
</evidence>
<organism evidence="2 3">
    <name type="scientific">Streptomyces chartreusis NRRL 3882</name>
    <dbReference type="NCBI Taxonomy" id="1079985"/>
    <lineage>
        <taxon>Bacteria</taxon>
        <taxon>Bacillati</taxon>
        <taxon>Actinomycetota</taxon>
        <taxon>Actinomycetes</taxon>
        <taxon>Kitasatosporales</taxon>
        <taxon>Streptomycetaceae</taxon>
        <taxon>Streptomyces</taxon>
    </lineage>
</organism>
<evidence type="ECO:0000313" key="3">
    <source>
        <dbReference type="Proteomes" id="UP000235464"/>
    </source>
</evidence>
<feature type="compositionally biased region" description="Basic residues" evidence="1">
    <location>
        <begin position="172"/>
        <end position="186"/>
    </location>
</feature>
<sequence>MSGVCGMRGRGVRLDACGPGCAGWLSPAPAPPRTPPATRSPGCLRRVRVSRPPARAGDGRLAPPRVRACVRRPGARGSGACADRVCAGRPLAIGPGLAERPVATRSPGCLRRVGVSRPPARAGDGRLAPPRVRAGVRRPGVHRPGARGSGACADRVCAGRPLAIGPGAPGRPARRAVVRRAPVARRPRPEMGAWRRRTCGPSLRGSGRPPHSARSRRGRPPATRSPSCLGRARVSRPPTRAGCLPNRGRAGRVRAGVCVSRCPPPRLRSPGTPSPRSGGSCSLRPPRVAAAPARAACCRGSCPPGPGPDGAAWCWCSGRS</sequence>
<keyword evidence="3" id="KW-1185">Reference proteome</keyword>
<evidence type="ECO:0000256" key="1">
    <source>
        <dbReference type="SAM" id="MobiDB-lite"/>
    </source>
</evidence>
<proteinExistence type="predicted"/>
<reference evidence="3" key="1">
    <citation type="submission" date="2017-11" db="EMBL/GenBank/DDBJ databases">
        <authorList>
            <person name="Wibberg D."/>
        </authorList>
    </citation>
    <scope>NUCLEOTIDE SEQUENCE [LARGE SCALE GENOMIC DNA]</scope>
</reference>
<dbReference type="AlphaFoldDB" id="A0A2N9B4D1"/>